<dbReference type="PANTHER" id="PTHR31589:SF61">
    <property type="entry name" value="CARBOXYL-TERMINAL PEPTIDASE-RELATED"/>
    <property type="match status" value="1"/>
</dbReference>
<feature type="domain" description="Neprosin PEP catalytic" evidence="2">
    <location>
        <begin position="151"/>
        <end position="402"/>
    </location>
</feature>
<dbReference type="PROSITE" id="PS52045">
    <property type="entry name" value="NEPROSIN_PEP_CD"/>
    <property type="match status" value="2"/>
</dbReference>
<dbReference type="EMBL" id="JAEFBK010000004">
    <property type="protein sequence ID" value="KAG7617033.1"/>
    <property type="molecule type" value="Genomic_DNA"/>
</dbReference>
<dbReference type="Pfam" id="PF14365">
    <property type="entry name" value="Neprosin_AP"/>
    <property type="match status" value="2"/>
</dbReference>
<feature type="domain" description="Neprosin PEP catalytic" evidence="2">
    <location>
        <begin position="618"/>
        <end position="872"/>
    </location>
</feature>
<dbReference type="PANTHER" id="PTHR31589">
    <property type="entry name" value="PROTEIN, PUTATIVE (DUF239)-RELATED-RELATED"/>
    <property type="match status" value="1"/>
</dbReference>
<keyword evidence="4" id="KW-1185">Reference proteome</keyword>
<evidence type="ECO:0000256" key="1">
    <source>
        <dbReference type="SAM" id="SignalP"/>
    </source>
</evidence>
<sequence>MASFNHFVLLILLIITLILSAEATKERRAIPSKAERNEMKRQLKAINKPAIKSFKTEHGDIFDCIDIHKQLAFDHHLLKNHSVQLKPTTVPEWITGNNISGSFSLLQEGISCPNGTVIVKRTTMEDLMHAQRLKSMGFDGPRPFLTKTTNNTNSNGKLYVARGNYGPDLFAGVRGNLNVWRPKILEDQVSVAYIAVGGGAKDNFASISVGWKVNPSLYHGDYARLYASWTLHGSNTGCNDMSCPGFVQVSKTIPLGAVIQPTSYYKGPQYELRLTLYQDHIKGDWWFAINDEDVGYWPASLFKSWRESNAASYASWGGQVYSPVTKKSPPMGSGHWPSEGFQKSAYVSHLQMILGDGRVFNPQTGTVKLYQTNQNCYKARLVHEVYKPWLKSIYYGGPGGCIGKINLLVKRLDEIKREGERKKRFDVESGDEFWQRQKRNSMRNSFLWLNFGDEEEERIKIRASFIVSMASFNHFVLLILLTVTLVLSAEATKERRPIPSKAQKNEMKRQLKAINKPAIKSFKTEHGDIFDCIDIHKQLALDHHLLKNHSVQLKPTTVPEWITENNISGSINLVQEGISCPNGTVIVKRTTMQDLMHAQRLKSMGYDGPRPFLTETNNTNSNGKFYVAKGTFGPDLFAGVRGHINVWKPNILQDQVSLAYIAVGGGAKENFASISVGWKVNPSLYYGDHVRLYASWTVSFELYHNTGCNDMSCPGFVQVSKTIALGAIIQPLSIYKGPQYQLHLTLYQDQIKGDWWISCNDEDVGYWPASLFKSWRESNAASYASWGGQVYSPVTEKSPPMGSGHWPSEGYQKSAYFRHVQMSLGDGRVFNPQTGTVKLYETSRNCYKARLVHDHYKPWLKSIYYGGPGGCIG</sequence>
<proteinExistence type="predicted"/>
<comment type="caution">
    <text evidence="3">The sequence shown here is derived from an EMBL/GenBank/DDBJ whole genome shotgun (WGS) entry which is preliminary data.</text>
</comment>
<evidence type="ECO:0000313" key="3">
    <source>
        <dbReference type="EMBL" id="KAG7617033.1"/>
    </source>
</evidence>
<dbReference type="Proteomes" id="UP000694240">
    <property type="component" value="Chromosome 4"/>
</dbReference>
<dbReference type="InterPro" id="IPR004314">
    <property type="entry name" value="Neprosin"/>
</dbReference>
<keyword evidence="1" id="KW-0732">Signal</keyword>
<name>A0A8T2E497_9BRAS</name>
<dbReference type="Pfam" id="PF03080">
    <property type="entry name" value="Neprosin"/>
    <property type="match status" value="2"/>
</dbReference>
<dbReference type="InterPro" id="IPR053168">
    <property type="entry name" value="Glutamic_endopeptidase"/>
</dbReference>
<accession>A0A8T2E497</accession>
<organism evidence="3 4">
    <name type="scientific">Arabidopsis thaliana x Arabidopsis arenosa</name>
    <dbReference type="NCBI Taxonomy" id="1240361"/>
    <lineage>
        <taxon>Eukaryota</taxon>
        <taxon>Viridiplantae</taxon>
        <taxon>Streptophyta</taxon>
        <taxon>Embryophyta</taxon>
        <taxon>Tracheophyta</taxon>
        <taxon>Spermatophyta</taxon>
        <taxon>Magnoliopsida</taxon>
        <taxon>eudicotyledons</taxon>
        <taxon>Gunneridae</taxon>
        <taxon>Pentapetalae</taxon>
        <taxon>rosids</taxon>
        <taxon>malvids</taxon>
        <taxon>Brassicales</taxon>
        <taxon>Brassicaceae</taxon>
        <taxon>Camelineae</taxon>
        <taxon>Arabidopsis</taxon>
    </lineage>
</organism>
<dbReference type="InterPro" id="IPR025521">
    <property type="entry name" value="Neprosin_propep"/>
</dbReference>
<evidence type="ECO:0000313" key="4">
    <source>
        <dbReference type="Proteomes" id="UP000694240"/>
    </source>
</evidence>
<dbReference type="AlphaFoldDB" id="A0A8T2E497"/>
<gene>
    <name evidence="3" type="ORF">ISN45_At04g024550</name>
</gene>
<protein>
    <submittedName>
        <fullName evidence="3">Neprosin activation peptide</fullName>
    </submittedName>
</protein>
<feature type="signal peptide" evidence="1">
    <location>
        <begin position="1"/>
        <end position="23"/>
    </location>
</feature>
<feature type="chain" id="PRO_5035743638" evidence="1">
    <location>
        <begin position="24"/>
        <end position="873"/>
    </location>
</feature>
<evidence type="ECO:0000259" key="2">
    <source>
        <dbReference type="PROSITE" id="PS52045"/>
    </source>
</evidence>
<reference evidence="3 4" key="1">
    <citation type="submission" date="2020-12" db="EMBL/GenBank/DDBJ databases">
        <title>Concerted genomic and epigenomic changes stabilize Arabidopsis allopolyploids.</title>
        <authorList>
            <person name="Chen Z."/>
        </authorList>
    </citation>
    <scope>NUCLEOTIDE SEQUENCE [LARGE SCALE GENOMIC DNA]</scope>
    <source>
        <strain evidence="3">Allo738</strain>
        <tissue evidence="3">Leaf</tissue>
    </source>
</reference>